<evidence type="ECO:0000259" key="3">
    <source>
        <dbReference type="PROSITE" id="PS50067"/>
    </source>
</evidence>
<reference evidence="4 5" key="1">
    <citation type="submission" date="2020-10" db="EMBL/GenBank/DDBJ databases">
        <title>The Coptis chinensis genome and diversification of protoberbering-type alkaloids.</title>
        <authorList>
            <person name="Wang B."/>
            <person name="Shu S."/>
            <person name="Song C."/>
            <person name="Liu Y."/>
        </authorList>
    </citation>
    <scope>NUCLEOTIDE SEQUENCE [LARGE SCALE GENOMIC DNA]</scope>
    <source>
        <strain evidence="4">HL-2020</strain>
        <tissue evidence="4">Leaf</tissue>
    </source>
</reference>
<name>A0A835M8Q9_9MAGN</name>
<comment type="similarity">
    <text evidence="2">Belongs to the TRAFAC class myosin-kinesin ATPase superfamily. Kinesin family.</text>
</comment>
<gene>
    <name evidence="4" type="ORF">IFM89_039171</name>
</gene>
<dbReference type="SUPFAM" id="SSF52540">
    <property type="entry name" value="P-loop containing nucleoside triphosphate hydrolases"/>
    <property type="match status" value="1"/>
</dbReference>
<dbReference type="InterPro" id="IPR027640">
    <property type="entry name" value="Kinesin-like_fam"/>
</dbReference>
<dbReference type="PANTHER" id="PTHR47968">
    <property type="entry name" value="CENTROMERE PROTEIN E"/>
    <property type="match status" value="1"/>
</dbReference>
<evidence type="ECO:0000313" key="5">
    <source>
        <dbReference type="Proteomes" id="UP000631114"/>
    </source>
</evidence>
<comment type="caution">
    <text evidence="4">The sequence shown here is derived from an EMBL/GenBank/DDBJ whole genome shotgun (WGS) entry which is preliminary data.</text>
</comment>
<organism evidence="4 5">
    <name type="scientific">Coptis chinensis</name>
    <dbReference type="NCBI Taxonomy" id="261450"/>
    <lineage>
        <taxon>Eukaryota</taxon>
        <taxon>Viridiplantae</taxon>
        <taxon>Streptophyta</taxon>
        <taxon>Embryophyta</taxon>
        <taxon>Tracheophyta</taxon>
        <taxon>Spermatophyta</taxon>
        <taxon>Magnoliopsida</taxon>
        <taxon>Ranunculales</taxon>
        <taxon>Ranunculaceae</taxon>
        <taxon>Coptidoideae</taxon>
        <taxon>Coptis</taxon>
    </lineage>
</organism>
<dbReference type="PROSITE" id="PS50067">
    <property type="entry name" value="KINESIN_MOTOR_2"/>
    <property type="match status" value="1"/>
</dbReference>
<proteinExistence type="inferred from homology"/>
<sequence>YKSPSQEHSIASTSYTFDKVFGPISATEAVYEGVKNVALSALIGINATIFAYGQTSSGNTYTMREITEKTVNDIYNHILNTPERDFSIKISGLEIYNENVRDLLNSDSGHNLKFLDDPEKGTVVEKLVEETANGDQHLRHLISICEVLLHQLRIPLNSTVIISPVYISDEIPILSQDVGDNKIDVMNSESLIGDVNGTGNFGIVLVHGFGGGVFSWRHVMGGLAWQFGCLVAAFDRPADLLQLIKF</sequence>
<dbReference type="InterPro" id="IPR001752">
    <property type="entry name" value="Kinesin_motor_dom"/>
</dbReference>
<dbReference type="GO" id="GO:0008017">
    <property type="term" value="F:microtubule binding"/>
    <property type="evidence" value="ECO:0007669"/>
    <property type="project" value="InterPro"/>
</dbReference>
<dbReference type="AlphaFoldDB" id="A0A835M8Q9"/>
<dbReference type="PANTHER" id="PTHR47968:SF23">
    <property type="entry name" value="KINESIN-LIKE PROTEIN KIN-7A"/>
    <property type="match status" value="1"/>
</dbReference>
<dbReference type="InterPro" id="IPR027417">
    <property type="entry name" value="P-loop_NTPase"/>
</dbReference>
<evidence type="ECO:0000256" key="2">
    <source>
        <dbReference type="PROSITE-ProRule" id="PRU00283"/>
    </source>
</evidence>
<comment type="caution">
    <text evidence="2">Lacks conserved residue(s) required for the propagation of feature annotation.</text>
</comment>
<keyword evidence="1" id="KW-0505">Motor protein</keyword>
<feature type="non-terminal residue" evidence="4">
    <location>
        <position position="1"/>
    </location>
</feature>
<dbReference type="SUPFAM" id="SSF53474">
    <property type="entry name" value="alpha/beta-Hydrolases"/>
    <property type="match status" value="1"/>
</dbReference>
<dbReference type="Gene3D" id="3.40.850.10">
    <property type="entry name" value="Kinesin motor domain"/>
    <property type="match status" value="1"/>
</dbReference>
<dbReference type="OrthoDB" id="3176171at2759"/>
<feature type="domain" description="Kinesin motor" evidence="3">
    <location>
        <begin position="1"/>
        <end position="146"/>
    </location>
</feature>
<dbReference type="GO" id="GO:0007018">
    <property type="term" value="P:microtubule-based movement"/>
    <property type="evidence" value="ECO:0007669"/>
    <property type="project" value="InterPro"/>
</dbReference>
<dbReference type="GO" id="GO:0005524">
    <property type="term" value="F:ATP binding"/>
    <property type="evidence" value="ECO:0007669"/>
    <property type="project" value="InterPro"/>
</dbReference>
<dbReference type="GO" id="GO:0003777">
    <property type="term" value="F:microtubule motor activity"/>
    <property type="evidence" value="ECO:0007669"/>
    <property type="project" value="InterPro"/>
</dbReference>
<dbReference type="SMART" id="SM00129">
    <property type="entry name" value="KISc"/>
    <property type="match status" value="1"/>
</dbReference>
<keyword evidence="5" id="KW-1185">Reference proteome</keyword>
<evidence type="ECO:0000256" key="1">
    <source>
        <dbReference type="ARBA" id="ARBA00023175"/>
    </source>
</evidence>
<dbReference type="Pfam" id="PF00225">
    <property type="entry name" value="Kinesin"/>
    <property type="match status" value="1"/>
</dbReference>
<dbReference type="EMBL" id="JADFTS010000003">
    <property type="protein sequence ID" value="KAF9617919.1"/>
    <property type="molecule type" value="Genomic_DNA"/>
</dbReference>
<dbReference type="InterPro" id="IPR029058">
    <property type="entry name" value="AB_hydrolase_fold"/>
</dbReference>
<protein>
    <recommendedName>
        <fullName evidence="3">Kinesin motor domain-containing protein</fullName>
    </recommendedName>
</protein>
<accession>A0A835M8Q9</accession>
<dbReference type="Proteomes" id="UP000631114">
    <property type="component" value="Unassembled WGS sequence"/>
</dbReference>
<dbReference type="InterPro" id="IPR036961">
    <property type="entry name" value="Kinesin_motor_dom_sf"/>
</dbReference>
<evidence type="ECO:0000313" key="4">
    <source>
        <dbReference type="EMBL" id="KAF9617919.1"/>
    </source>
</evidence>